<dbReference type="InterPro" id="IPR001229">
    <property type="entry name" value="Jacalin-like_lectin_dom"/>
</dbReference>
<evidence type="ECO:0000259" key="2">
    <source>
        <dbReference type="PROSITE" id="PS51752"/>
    </source>
</evidence>
<keyword evidence="4" id="KW-1185">Reference proteome</keyword>
<name>A0A6G1C5X0_9ORYZ</name>
<comment type="caution">
    <text evidence="3">The sequence shown here is derived from an EMBL/GenBank/DDBJ whole genome shotgun (WGS) entry which is preliminary data.</text>
</comment>
<organism evidence="3 4">
    <name type="scientific">Oryza meyeriana var. granulata</name>
    <dbReference type="NCBI Taxonomy" id="110450"/>
    <lineage>
        <taxon>Eukaryota</taxon>
        <taxon>Viridiplantae</taxon>
        <taxon>Streptophyta</taxon>
        <taxon>Embryophyta</taxon>
        <taxon>Tracheophyta</taxon>
        <taxon>Spermatophyta</taxon>
        <taxon>Magnoliopsida</taxon>
        <taxon>Liliopsida</taxon>
        <taxon>Poales</taxon>
        <taxon>Poaceae</taxon>
        <taxon>BOP clade</taxon>
        <taxon>Oryzoideae</taxon>
        <taxon>Oryzeae</taxon>
        <taxon>Oryzinae</taxon>
        <taxon>Oryza</taxon>
        <taxon>Oryza meyeriana</taxon>
    </lineage>
</organism>
<reference evidence="3 4" key="1">
    <citation type="submission" date="2019-11" db="EMBL/GenBank/DDBJ databases">
        <title>Whole genome sequence of Oryza granulata.</title>
        <authorList>
            <person name="Li W."/>
        </authorList>
    </citation>
    <scope>NUCLEOTIDE SEQUENCE [LARGE SCALE GENOMIC DNA]</scope>
    <source>
        <strain evidence="4">cv. Menghai</strain>
        <tissue evidence="3">Leaf</tissue>
    </source>
</reference>
<accession>A0A6G1C5X0</accession>
<evidence type="ECO:0000256" key="1">
    <source>
        <dbReference type="ARBA" id="ARBA00022734"/>
    </source>
</evidence>
<evidence type="ECO:0000313" key="3">
    <source>
        <dbReference type="EMBL" id="KAF0895858.1"/>
    </source>
</evidence>
<gene>
    <name evidence="3" type="ORF">E2562_016586</name>
</gene>
<proteinExistence type="predicted"/>
<dbReference type="GO" id="GO:0030246">
    <property type="term" value="F:carbohydrate binding"/>
    <property type="evidence" value="ECO:0007669"/>
    <property type="project" value="UniProtKB-KW"/>
</dbReference>
<dbReference type="PROSITE" id="PS51752">
    <property type="entry name" value="JACALIN_LECTIN"/>
    <property type="match status" value="1"/>
</dbReference>
<dbReference type="Proteomes" id="UP000479710">
    <property type="component" value="Unassembled WGS sequence"/>
</dbReference>
<dbReference type="Pfam" id="PF01419">
    <property type="entry name" value="Jacalin"/>
    <property type="match status" value="1"/>
</dbReference>
<evidence type="ECO:0000313" key="4">
    <source>
        <dbReference type="Proteomes" id="UP000479710"/>
    </source>
</evidence>
<feature type="domain" description="Jacalin-type lectin" evidence="2">
    <location>
        <begin position="5"/>
        <end position="144"/>
    </location>
</feature>
<dbReference type="InterPro" id="IPR036404">
    <property type="entry name" value="Jacalin-like_lectin_dom_sf"/>
</dbReference>
<dbReference type="Gene3D" id="2.100.10.30">
    <property type="entry name" value="Jacalin-like lectin domain"/>
    <property type="match status" value="1"/>
</dbReference>
<protein>
    <recommendedName>
        <fullName evidence="2">Jacalin-type lectin domain-containing protein</fullName>
    </recommendedName>
</protein>
<dbReference type="AlphaFoldDB" id="A0A6G1C5X0"/>
<keyword evidence="1" id="KW-0430">Lectin</keyword>
<dbReference type="SMART" id="SM00915">
    <property type="entry name" value="Jacalin"/>
    <property type="match status" value="1"/>
</dbReference>
<dbReference type="PANTHER" id="PTHR46506">
    <property type="entry name" value="OS05G0143600 PROTEIN"/>
    <property type="match status" value="1"/>
</dbReference>
<dbReference type="EMBL" id="SPHZ02000010">
    <property type="protein sequence ID" value="KAF0895858.1"/>
    <property type="molecule type" value="Genomic_DNA"/>
</dbReference>
<sequence length="145" mass="15543">MQSNPVLIGPFGSDKGRKVRMQPKPQRLQKLDVWIDSDQKWVNGVTIKSNGAEFKFGNTDAGTKKTLFDLDADPTDYVVEIFGRTGSTYVNCLGVKCFKGSDSLFGKDEGEKFSIPVTDGGAVAGLFGRADDAAVTAVGAYVVTP</sequence>
<dbReference type="SUPFAM" id="SSF51101">
    <property type="entry name" value="Mannose-binding lectins"/>
    <property type="match status" value="1"/>
</dbReference>